<dbReference type="GO" id="GO:0003735">
    <property type="term" value="F:structural constituent of ribosome"/>
    <property type="evidence" value="ECO:0007669"/>
    <property type="project" value="InterPro"/>
</dbReference>
<dbReference type="Proteomes" id="UP000070544">
    <property type="component" value="Unassembled WGS sequence"/>
</dbReference>
<dbReference type="HAMAP" id="MF_00391">
    <property type="entry name" value="Ribosomal_bL34"/>
    <property type="match status" value="1"/>
</dbReference>
<gene>
    <name evidence="6" type="ORF">M427DRAFT_51389</name>
</gene>
<dbReference type="Pfam" id="PF00468">
    <property type="entry name" value="Ribosomal_L34"/>
    <property type="match status" value="1"/>
</dbReference>
<dbReference type="NCBIfam" id="TIGR01030">
    <property type="entry name" value="rpmH_bact"/>
    <property type="match status" value="1"/>
</dbReference>
<evidence type="ECO:0000256" key="3">
    <source>
        <dbReference type="ARBA" id="ARBA00023274"/>
    </source>
</evidence>
<sequence length="143" mass="15863">MNRSHLLLSRALSVATSVSLPPVLPQSSFQSTPSTSRSFLTSTLSHRLALRSSSSPSPSFVPFLSPRTPLAHLPSTSTSPTPIFPSPTPHALAQIRCNTRGNTYQPNNLKRKRTFGFLRRKRTVGGRKILLRRSMKGRKYLSH</sequence>
<protein>
    <recommendedName>
        <fullName evidence="4">Large ribosomal subunit protein bL34m</fullName>
    </recommendedName>
</protein>
<accession>A0A139AWJ2</accession>
<dbReference type="PANTHER" id="PTHR14503:SF4">
    <property type="entry name" value="LARGE RIBOSOMAL SUBUNIT PROTEIN BL34M"/>
    <property type="match status" value="1"/>
</dbReference>
<dbReference type="PANTHER" id="PTHR14503">
    <property type="entry name" value="MITOCHONDRIAL RIBOSOMAL PROTEIN 34 FAMILY MEMBER"/>
    <property type="match status" value="1"/>
</dbReference>
<reference evidence="6 7" key="1">
    <citation type="journal article" date="2015" name="Genome Biol. Evol.">
        <title>Phylogenomic analyses indicate that early fungi evolved digesting cell walls of algal ancestors of land plants.</title>
        <authorList>
            <person name="Chang Y."/>
            <person name="Wang S."/>
            <person name="Sekimoto S."/>
            <person name="Aerts A.L."/>
            <person name="Choi C."/>
            <person name="Clum A."/>
            <person name="LaButti K.M."/>
            <person name="Lindquist E.A."/>
            <person name="Yee Ngan C."/>
            <person name="Ohm R.A."/>
            <person name="Salamov A.A."/>
            <person name="Grigoriev I.V."/>
            <person name="Spatafora J.W."/>
            <person name="Berbee M.L."/>
        </authorList>
    </citation>
    <scope>NUCLEOTIDE SEQUENCE [LARGE SCALE GENOMIC DNA]</scope>
    <source>
        <strain evidence="6 7">JEL478</strain>
    </source>
</reference>
<feature type="signal peptide" evidence="5">
    <location>
        <begin position="1"/>
        <end position="19"/>
    </location>
</feature>
<dbReference type="EMBL" id="KQ965733">
    <property type="protein sequence ID" value="KXS21112.1"/>
    <property type="molecule type" value="Genomic_DNA"/>
</dbReference>
<proteinExistence type="inferred from homology"/>
<evidence type="ECO:0000256" key="5">
    <source>
        <dbReference type="SAM" id="SignalP"/>
    </source>
</evidence>
<evidence type="ECO:0000313" key="6">
    <source>
        <dbReference type="EMBL" id="KXS21112.1"/>
    </source>
</evidence>
<dbReference type="InterPro" id="IPR000271">
    <property type="entry name" value="Ribosomal_bL34"/>
</dbReference>
<dbReference type="Gene3D" id="1.10.287.3980">
    <property type="match status" value="1"/>
</dbReference>
<evidence type="ECO:0000256" key="1">
    <source>
        <dbReference type="ARBA" id="ARBA00010111"/>
    </source>
</evidence>
<keyword evidence="2" id="KW-0689">Ribosomal protein</keyword>
<dbReference type="GO" id="GO:0006412">
    <property type="term" value="P:translation"/>
    <property type="evidence" value="ECO:0007669"/>
    <property type="project" value="InterPro"/>
</dbReference>
<evidence type="ECO:0000256" key="2">
    <source>
        <dbReference type="ARBA" id="ARBA00022980"/>
    </source>
</evidence>
<evidence type="ECO:0000313" key="7">
    <source>
        <dbReference type="Proteomes" id="UP000070544"/>
    </source>
</evidence>
<name>A0A139AWJ2_GONPJ</name>
<dbReference type="AlphaFoldDB" id="A0A139AWJ2"/>
<evidence type="ECO:0000256" key="4">
    <source>
        <dbReference type="ARBA" id="ARBA00035274"/>
    </source>
</evidence>
<dbReference type="FunFam" id="1.10.287.3980:FF:000001">
    <property type="entry name" value="Mitochondrial ribosomal protein L34"/>
    <property type="match status" value="1"/>
</dbReference>
<feature type="chain" id="PRO_5007296448" description="Large ribosomal subunit protein bL34m" evidence="5">
    <location>
        <begin position="20"/>
        <end position="143"/>
    </location>
</feature>
<dbReference type="OrthoDB" id="431691at2759"/>
<dbReference type="STRING" id="1344416.A0A139AWJ2"/>
<dbReference type="OMA" id="KRNTYNP"/>
<keyword evidence="5" id="KW-0732">Signal</keyword>
<keyword evidence="7" id="KW-1185">Reference proteome</keyword>
<comment type="similarity">
    <text evidence="1">Belongs to the bacterial ribosomal protein bL34 family.</text>
</comment>
<organism evidence="6 7">
    <name type="scientific">Gonapodya prolifera (strain JEL478)</name>
    <name type="common">Monoblepharis prolifera</name>
    <dbReference type="NCBI Taxonomy" id="1344416"/>
    <lineage>
        <taxon>Eukaryota</taxon>
        <taxon>Fungi</taxon>
        <taxon>Fungi incertae sedis</taxon>
        <taxon>Chytridiomycota</taxon>
        <taxon>Chytridiomycota incertae sedis</taxon>
        <taxon>Monoblepharidomycetes</taxon>
        <taxon>Monoblepharidales</taxon>
        <taxon>Gonapodyaceae</taxon>
        <taxon>Gonapodya</taxon>
    </lineage>
</organism>
<keyword evidence="3" id="KW-0687">Ribonucleoprotein</keyword>
<dbReference type="GO" id="GO:0005762">
    <property type="term" value="C:mitochondrial large ribosomal subunit"/>
    <property type="evidence" value="ECO:0007669"/>
    <property type="project" value="TreeGrafter"/>
</dbReference>